<evidence type="ECO:0000259" key="2">
    <source>
        <dbReference type="Pfam" id="PF00149"/>
    </source>
</evidence>
<dbReference type="OMA" id="WYGEKDG"/>
<feature type="region of interest" description="Disordered" evidence="1">
    <location>
        <begin position="22"/>
        <end position="80"/>
    </location>
</feature>
<organism evidence="3 4">
    <name type="scientific">Thermococcus sibiricus</name>
    <dbReference type="NCBI Taxonomy" id="172049"/>
    <lineage>
        <taxon>Archaea</taxon>
        <taxon>Methanobacteriati</taxon>
        <taxon>Methanobacteriota</taxon>
        <taxon>Thermococci</taxon>
        <taxon>Thermococcales</taxon>
        <taxon>Thermococcaceae</taxon>
        <taxon>Thermococcus</taxon>
    </lineage>
</organism>
<dbReference type="GeneID" id="8096039"/>
<dbReference type="InterPro" id="IPR029052">
    <property type="entry name" value="Metallo-depent_PP-like"/>
</dbReference>
<dbReference type="PROSITE" id="PS51257">
    <property type="entry name" value="PROKAR_LIPOPROTEIN"/>
    <property type="match status" value="1"/>
</dbReference>
<protein>
    <submittedName>
        <fullName evidence="3">Metallophosphoesterase, calcineurin superfamily</fullName>
    </submittedName>
</protein>
<evidence type="ECO:0000313" key="3">
    <source>
        <dbReference type="EMBL" id="KUK18653.1"/>
    </source>
</evidence>
<dbReference type="Pfam" id="PF00149">
    <property type="entry name" value="Metallophos"/>
    <property type="match status" value="1"/>
</dbReference>
<evidence type="ECO:0000313" key="4">
    <source>
        <dbReference type="Proteomes" id="UP000053911"/>
    </source>
</evidence>
<reference evidence="4" key="1">
    <citation type="journal article" date="2015" name="MBio">
        <title>Genome-Resolved Metagenomic Analysis Reveals Roles for Candidate Phyla and Other Microbial Community Members in Biogeochemical Transformations in Oil Reservoirs.</title>
        <authorList>
            <person name="Hu P."/>
            <person name="Tom L."/>
            <person name="Singh A."/>
            <person name="Thomas B.C."/>
            <person name="Baker B.J."/>
            <person name="Piceno Y.M."/>
            <person name="Andersen G.L."/>
            <person name="Banfield J.F."/>
        </authorList>
    </citation>
    <scope>NUCLEOTIDE SEQUENCE [LARGE SCALE GENOMIC DNA]</scope>
</reference>
<dbReference type="AlphaFoldDB" id="A0A117L2D1"/>
<gene>
    <name evidence="3" type="ORF">XD54_0038</name>
</gene>
<feature type="domain" description="Calcineurin-like phosphoesterase" evidence="2">
    <location>
        <begin position="351"/>
        <end position="527"/>
    </location>
</feature>
<dbReference type="Gene3D" id="3.60.21.10">
    <property type="match status" value="1"/>
</dbReference>
<dbReference type="InterPro" id="IPR004843">
    <property type="entry name" value="Calcineurin-like_PHP"/>
</dbReference>
<feature type="compositionally biased region" description="Low complexity" evidence="1">
    <location>
        <begin position="22"/>
        <end position="76"/>
    </location>
</feature>
<comment type="caution">
    <text evidence="3">The sequence shown here is derived from an EMBL/GenBank/DDBJ whole genome shotgun (WGS) entry which is preliminary data.</text>
</comment>
<dbReference type="RefSeq" id="WP_015849317.1">
    <property type="nucleotide sequence ID" value="NZ_LGFD01000001.1"/>
</dbReference>
<dbReference type="Proteomes" id="UP000053911">
    <property type="component" value="Unassembled WGS sequence"/>
</dbReference>
<dbReference type="SUPFAM" id="SSF56300">
    <property type="entry name" value="Metallo-dependent phosphatases"/>
    <property type="match status" value="1"/>
</dbReference>
<dbReference type="InterPro" id="IPR051918">
    <property type="entry name" value="STPP_CPPED1"/>
</dbReference>
<name>A0A117L2D1_9EURY</name>
<evidence type="ECO:0000256" key="1">
    <source>
        <dbReference type="SAM" id="MobiDB-lite"/>
    </source>
</evidence>
<proteinExistence type="predicted"/>
<dbReference type="PANTHER" id="PTHR43143">
    <property type="entry name" value="METALLOPHOSPHOESTERASE, CALCINEURIN SUPERFAMILY"/>
    <property type="match status" value="1"/>
</dbReference>
<dbReference type="EMBL" id="LGFD01000001">
    <property type="protein sequence ID" value="KUK18653.1"/>
    <property type="molecule type" value="Genomic_DNA"/>
</dbReference>
<dbReference type="GO" id="GO:0016787">
    <property type="term" value="F:hydrolase activity"/>
    <property type="evidence" value="ECO:0007669"/>
    <property type="project" value="InterPro"/>
</dbReference>
<dbReference type="PANTHER" id="PTHR43143:SF1">
    <property type="entry name" value="SERINE_THREONINE-PROTEIN PHOSPHATASE CPPED1"/>
    <property type="match status" value="1"/>
</dbReference>
<dbReference type="PATRIC" id="fig|172049.5.peg.398"/>
<sequence>MKKIWVVILIGVLILASGCVQSPTSTESVSTPTTTSPTNSSQTQIETSPSPSPTQTTTTTSSTVPSSTSTTQTTSQKPGIDFSSYKKGEILQNWSNIFDTHVAYVSKGYEDLARHYFPNAEIKSKDAFRGGIAILSPADARELLKGKPIVITVREYFGYVLYKVGTKFVGEDIGTIIAYKENGEDRLIFTGNGKSGIGATLEFAKELDEGRNVDPSLVLRRGEFEGIVIKVIGDNNWNGIKEDDEFWTLQEIYVEEPFIYNWRIVNGENITVSGGFIRLVNGSKVHITALGFNVSVKIRDPKNVQITYVIENINPSFVEYPEEAKIGSTWIELTTSKGFSITPRDIDGFTFLAFGDHRPGSGTEQPEVFFKIRDLMNHDEGAFIINSGDLVYSGKVEEWAELLKEWTFNKPVFVVPGNHEYRGEGKNIYHKFFGPTDYSFVLGKYYFIFTNNVENDYRLTSSQWAWLESELEKAKRLGKIPIISMHAPPIDPRPEGDHAMDTNHAKKLLELMKAYDAFGLFGHIHIYWYGEKDGVEMVITGGGGAPLYAKPDEGGFYHYVKINAYDSLTVEPIRVD</sequence>
<accession>A0A117L2D1</accession>